<feature type="transmembrane region" description="Helical" evidence="1">
    <location>
        <begin position="79"/>
        <end position="98"/>
    </location>
</feature>
<protein>
    <submittedName>
        <fullName evidence="2">DUF805 domain-containing protein</fullName>
    </submittedName>
</protein>
<dbReference type="AlphaFoldDB" id="A0A1P8EKL5"/>
<dbReference type="Pfam" id="PF05656">
    <property type="entry name" value="DUF805"/>
    <property type="match status" value="1"/>
</dbReference>
<proteinExistence type="predicted"/>
<feature type="transmembrane region" description="Helical" evidence="1">
    <location>
        <begin position="110"/>
        <end position="131"/>
    </location>
</feature>
<keyword evidence="1" id="KW-1133">Transmembrane helix</keyword>
<dbReference type="KEGG" id="asol:BEN76_12230"/>
<dbReference type="Proteomes" id="UP000185674">
    <property type="component" value="Chromosome"/>
</dbReference>
<dbReference type="eggNOG" id="COG3152">
    <property type="taxonomic scope" value="Bacteria"/>
</dbReference>
<keyword evidence="1" id="KW-0812">Transmembrane</keyword>
<dbReference type="InterPro" id="IPR008523">
    <property type="entry name" value="DUF805"/>
</dbReference>
<dbReference type="PANTHER" id="PTHR34980:SF3">
    <property type="entry name" value="BLR8105 PROTEIN"/>
    <property type="match status" value="1"/>
</dbReference>
<accession>A0A1P8EKL5</accession>
<dbReference type="STRING" id="487316.BEN76_12230"/>
<feature type="transmembrane region" description="Helical" evidence="1">
    <location>
        <begin position="151"/>
        <end position="168"/>
    </location>
</feature>
<organism evidence="2 3">
    <name type="scientific">Acinetobacter soli</name>
    <dbReference type="NCBI Taxonomy" id="487316"/>
    <lineage>
        <taxon>Bacteria</taxon>
        <taxon>Pseudomonadati</taxon>
        <taxon>Pseudomonadota</taxon>
        <taxon>Gammaproteobacteria</taxon>
        <taxon>Moraxellales</taxon>
        <taxon>Moraxellaceae</taxon>
        <taxon>Acinetobacter</taxon>
    </lineage>
</organism>
<dbReference type="EMBL" id="CP016896">
    <property type="protein sequence ID" value="APV36738.1"/>
    <property type="molecule type" value="Genomic_DNA"/>
</dbReference>
<sequence>MHSTSTDHSDWSSHPARRNDHPFSTRGRFNRLSYLGWYGFFNLLPIALLLLLHFGLGVIRLDFGTLYDHGFALWLDGSGWLLLAGTLLFIYFHLLLIIRRLHDTNHSGWWSLLFLLPVIQWILLLYLLIAPGSSGVNDYGPPRPSHFLEKLMGWLVVLMFVMSILVFGQAMHFMMSTGNIDLQHLMLQSHTGYF</sequence>
<keyword evidence="1" id="KW-0472">Membrane</keyword>
<name>A0A1P8EKL5_9GAMM</name>
<reference evidence="2 3" key="1">
    <citation type="submission" date="2016-08" db="EMBL/GenBank/DDBJ databases">
        <title>Complete genome sequence of Acinetobacter baylyi strain GFJ2.</title>
        <authorList>
            <person name="Tabata M."/>
            <person name="Kuboki S."/>
            <person name="Gibu N."/>
            <person name="Kinouchi Y."/>
            <person name="Vangnai A."/>
            <person name="Kasai D."/>
            <person name="Fukuda M."/>
        </authorList>
    </citation>
    <scope>NUCLEOTIDE SEQUENCE [LARGE SCALE GENOMIC DNA]</scope>
    <source>
        <strain evidence="2 3">GFJ2</strain>
    </source>
</reference>
<feature type="transmembrane region" description="Helical" evidence="1">
    <location>
        <begin position="35"/>
        <end position="59"/>
    </location>
</feature>
<evidence type="ECO:0000256" key="1">
    <source>
        <dbReference type="SAM" id="Phobius"/>
    </source>
</evidence>
<gene>
    <name evidence="2" type="ORF">BEN76_12230</name>
</gene>
<evidence type="ECO:0000313" key="3">
    <source>
        <dbReference type="Proteomes" id="UP000185674"/>
    </source>
</evidence>
<dbReference type="RefSeq" id="WP_076033179.1">
    <property type="nucleotide sequence ID" value="NZ_CP016896.1"/>
</dbReference>
<evidence type="ECO:0000313" key="2">
    <source>
        <dbReference type="EMBL" id="APV36738.1"/>
    </source>
</evidence>
<dbReference type="GO" id="GO:0005886">
    <property type="term" value="C:plasma membrane"/>
    <property type="evidence" value="ECO:0007669"/>
    <property type="project" value="TreeGrafter"/>
</dbReference>
<dbReference type="PANTHER" id="PTHR34980">
    <property type="entry name" value="INNER MEMBRANE PROTEIN-RELATED-RELATED"/>
    <property type="match status" value="1"/>
</dbReference>